<dbReference type="EMBL" id="MOMC01000012">
    <property type="protein sequence ID" value="ONH32300.1"/>
    <property type="molecule type" value="Genomic_DNA"/>
</dbReference>
<accession>A0A1V2IH35</accession>
<dbReference type="InterPro" id="IPR025646">
    <property type="entry name" value="DUF4350"/>
</dbReference>
<keyword evidence="5" id="KW-1185">Reference proteome</keyword>
<evidence type="ECO:0000313" key="4">
    <source>
        <dbReference type="EMBL" id="ONH32300.1"/>
    </source>
</evidence>
<gene>
    <name evidence="4" type="ORF">BL253_05690</name>
</gene>
<evidence type="ECO:0000259" key="3">
    <source>
        <dbReference type="Pfam" id="PF14258"/>
    </source>
</evidence>
<keyword evidence="2" id="KW-0472">Membrane</keyword>
<feature type="transmembrane region" description="Helical" evidence="2">
    <location>
        <begin position="287"/>
        <end position="305"/>
    </location>
</feature>
<sequence>MGGTPGTGGPGGPGPTGSTFQRSGPRPATRRRVTIALAVLGVVVVVYSLLAVVIGAPSNGNKDSLDTRSPAPAGTMALAEILRHRGVDVTARDDVLAALGTPGDAADLTMVVIRPGRLDSYTLGNLRQVAEDGADVVLVGADGDVLSALDVPVDTVGAVTLPGAKTPACDLAEARTAGRTTISGSAHYDRPVEAPGPAAANLTATFCYASSGGGAPLAVVTAPNWAGRLVLLGGAGFLTNADLDREGNAALALGLLARHSHLDWVIQEQVLTDPADRGGIGDLLGPAFWLTCLQILVALVLLALWRGRRLGPPVPEPLPVVVRASETTEGRGRLYAAARARGLAAEALRAGLRARLADRLGLPPHGAAGAGGTVRAGAVAKEIGGPDPAALVASVAERTGRPPMKIWALLYGSGWSPAPQAAPPAAVMRAPGAWPAPSAGWPVAPGPQQPEPLDDAALLRLAKALDKLDRQVGGR</sequence>
<feature type="region of interest" description="Disordered" evidence="1">
    <location>
        <begin position="1"/>
        <end position="27"/>
    </location>
</feature>
<organism evidence="4 5">
    <name type="scientific">Pseudofrankia asymbiotica</name>
    <dbReference type="NCBI Taxonomy" id="1834516"/>
    <lineage>
        <taxon>Bacteria</taxon>
        <taxon>Bacillati</taxon>
        <taxon>Actinomycetota</taxon>
        <taxon>Actinomycetes</taxon>
        <taxon>Frankiales</taxon>
        <taxon>Frankiaceae</taxon>
        <taxon>Pseudofrankia</taxon>
    </lineage>
</organism>
<feature type="domain" description="DUF4350" evidence="3">
    <location>
        <begin position="68"/>
        <end position="256"/>
    </location>
</feature>
<comment type="caution">
    <text evidence="4">The sequence shown here is derived from an EMBL/GenBank/DDBJ whole genome shotgun (WGS) entry which is preliminary data.</text>
</comment>
<dbReference type="AlphaFoldDB" id="A0A1V2IH35"/>
<evidence type="ECO:0000313" key="5">
    <source>
        <dbReference type="Proteomes" id="UP000188929"/>
    </source>
</evidence>
<protein>
    <recommendedName>
        <fullName evidence="3">DUF4350 domain-containing protein</fullName>
    </recommendedName>
</protein>
<dbReference type="STRING" id="1834516.BL253_05690"/>
<evidence type="ECO:0000256" key="1">
    <source>
        <dbReference type="SAM" id="MobiDB-lite"/>
    </source>
</evidence>
<evidence type="ECO:0000256" key="2">
    <source>
        <dbReference type="SAM" id="Phobius"/>
    </source>
</evidence>
<proteinExistence type="predicted"/>
<feature type="transmembrane region" description="Helical" evidence="2">
    <location>
        <begin position="33"/>
        <end position="56"/>
    </location>
</feature>
<name>A0A1V2IH35_9ACTN</name>
<dbReference type="Proteomes" id="UP000188929">
    <property type="component" value="Unassembled WGS sequence"/>
</dbReference>
<dbReference type="OrthoDB" id="5241668at2"/>
<keyword evidence="2" id="KW-0812">Transmembrane</keyword>
<keyword evidence="2" id="KW-1133">Transmembrane helix</keyword>
<dbReference type="Pfam" id="PF14258">
    <property type="entry name" value="DUF4350"/>
    <property type="match status" value="1"/>
</dbReference>
<reference evidence="5" key="1">
    <citation type="submission" date="2016-10" db="EMBL/GenBank/DDBJ databases">
        <title>Frankia sp. NRRL B-16386 Genome sequencing.</title>
        <authorList>
            <person name="Ghodhbane-Gtari F."/>
            <person name="Swanson E."/>
            <person name="Gueddou A."/>
            <person name="Hezbri K."/>
            <person name="Ktari K."/>
            <person name="Nouioui I."/>
            <person name="Morris K."/>
            <person name="Simpson S."/>
            <person name="Abebe-Akele F."/>
            <person name="Thomas K."/>
            <person name="Gtari M."/>
            <person name="Tisa L.S."/>
        </authorList>
    </citation>
    <scope>NUCLEOTIDE SEQUENCE [LARGE SCALE GENOMIC DNA]</scope>
    <source>
        <strain evidence="5">NRRL B-16386</strain>
    </source>
</reference>
<feature type="compositionally biased region" description="Gly residues" evidence="1">
    <location>
        <begin position="1"/>
        <end position="15"/>
    </location>
</feature>